<dbReference type="NCBIfam" id="TIGR02937">
    <property type="entry name" value="sigma70-ECF"/>
    <property type="match status" value="1"/>
</dbReference>
<dbReference type="Gene3D" id="1.10.1740.10">
    <property type="match status" value="1"/>
</dbReference>
<dbReference type="Pfam" id="PF08281">
    <property type="entry name" value="Sigma70_r4_2"/>
    <property type="match status" value="1"/>
</dbReference>
<evidence type="ECO:0000313" key="8">
    <source>
        <dbReference type="Proteomes" id="UP000297714"/>
    </source>
</evidence>
<keyword evidence="4" id="KW-0804">Transcription</keyword>
<evidence type="ECO:0000256" key="3">
    <source>
        <dbReference type="ARBA" id="ARBA00023082"/>
    </source>
</evidence>
<organism evidence="7 8">
    <name type="scientific">Caproiciproducens galactitolivorans</name>
    <dbReference type="NCBI Taxonomy" id="642589"/>
    <lineage>
        <taxon>Bacteria</taxon>
        <taxon>Bacillati</taxon>
        <taxon>Bacillota</taxon>
        <taxon>Clostridia</taxon>
        <taxon>Eubacteriales</taxon>
        <taxon>Acutalibacteraceae</taxon>
        <taxon>Caproiciproducens</taxon>
    </lineage>
</organism>
<dbReference type="InterPro" id="IPR013324">
    <property type="entry name" value="RNA_pol_sigma_r3/r4-like"/>
</dbReference>
<evidence type="ECO:0000259" key="6">
    <source>
        <dbReference type="Pfam" id="PF08281"/>
    </source>
</evidence>
<dbReference type="GO" id="GO:0003677">
    <property type="term" value="F:DNA binding"/>
    <property type="evidence" value="ECO:0007669"/>
    <property type="project" value="InterPro"/>
</dbReference>
<keyword evidence="3" id="KW-0731">Sigma factor</keyword>
<dbReference type="InterPro" id="IPR036388">
    <property type="entry name" value="WH-like_DNA-bd_sf"/>
</dbReference>
<dbReference type="OrthoDB" id="2594372at2"/>
<dbReference type="SUPFAM" id="SSF88946">
    <property type="entry name" value="Sigma2 domain of RNA polymerase sigma factors"/>
    <property type="match status" value="1"/>
</dbReference>
<evidence type="ECO:0000256" key="4">
    <source>
        <dbReference type="ARBA" id="ARBA00023163"/>
    </source>
</evidence>
<dbReference type="Gene3D" id="1.10.10.10">
    <property type="entry name" value="Winged helix-like DNA-binding domain superfamily/Winged helix DNA-binding domain"/>
    <property type="match status" value="1"/>
</dbReference>
<evidence type="ECO:0000256" key="1">
    <source>
        <dbReference type="ARBA" id="ARBA00010641"/>
    </source>
</evidence>
<dbReference type="InterPro" id="IPR039425">
    <property type="entry name" value="RNA_pol_sigma-70-like"/>
</dbReference>
<dbReference type="Pfam" id="PF04542">
    <property type="entry name" value="Sigma70_r2"/>
    <property type="match status" value="1"/>
</dbReference>
<sequence length="166" mass="19581">MEKTSSGTNDVVTEALDKYSDMVRRICFMYLKSEADVEDIFQNVFLKLLQHKEPFESDAHEKAWLCRVTINECKDFHKSFFRKNTCSIDNLEIPIEDKAEEGVLREVLSLPQKYRNVIYLFYFEDYTVPEIATILGRNQNTIHTHLRRAKAILKKKLRGFDDGNYF</sequence>
<dbReference type="InterPro" id="IPR014284">
    <property type="entry name" value="RNA_pol_sigma-70_dom"/>
</dbReference>
<dbReference type="EMBL" id="SRMQ01000002">
    <property type="protein sequence ID" value="TGJ77447.1"/>
    <property type="molecule type" value="Genomic_DNA"/>
</dbReference>
<name>A0A4Z0Y3M5_9FIRM</name>
<evidence type="ECO:0000256" key="2">
    <source>
        <dbReference type="ARBA" id="ARBA00023015"/>
    </source>
</evidence>
<accession>A0A4Z0Y3M5</accession>
<keyword evidence="8" id="KW-1185">Reference proteome</keyword>
<protein>
    <submittedName>
        <fullName evidence="7">RNA polymerase sigma factor SigV</fullName>
    </submittedName>
</protein>
<gene>
    <name evidence="7" type="primary">sigV_2</name>
    <name evidence="7" type="ORF">CAGA_08170</name>
</gene>
<dbReference type="CDD" id="cd06171">
    <property type="entry name" value="Sigma70_r4"/>
    <property type="match status" value="1"/>
</dbReference>
<proteinExistence type="inferred from homology"/>
<feature type="domain" description="RNA polymerase sigma factor 70 region 4 type 2" evidence="6">
    <location>
        <begin position="104"/>
        <end position="151"/>
    </location>
</feature>
<evidence type="ECO:0000259" key="5">
    <source>
        <dbReference type="Pfam" id="PF04542"/>
    </source>
</evidence>
<dbReference type="GO" id="GO:0016987">
    <property type="term" value="F:sigma factor activity"/>
    <property type="evidence" value="ECO:0007669"/>
    <property type="project" value="UniProtKB-KW"/>
</dbReference>
<dbReference type="SUPFAM" id="SSF88659">
    <property type="entry name" value="Sigma3 and sigma4 domains of RNA polymerase sigma factors"/>
    <property type="match status" value="1"/>
</dbReference>
<dbReference type="InterPro" id="IPR007627">
    <property type="entry name" value="RNA_pol_sigma70_r2"/>
</dbReference>
<dbReference type="AlphaFoldDB" id="A0A4Z0Y3M5"/>
<evidence type="ECO:0000313" key="7">
    <source>
        <dbReference type="EMBL" id="TGJ77447.1"/>
    </source>
</evidence>
<feature type="domain" description="RNA polymerase sigma-70 region 2" evidence="5">
    <location>
        <begin position="17"/>
        <end position="78"/>
    </location>
</feature>
<dbReference type="Proteomes" id="UP000297714">
    <property type="component" value="Unassembled WGS sequence"/>
</dbReference>
<dbReference type="PANTHER" id="PTHR43133:SF60">
    <property type="entry name" value="RNA POLYMERASE SIGMA FACTOR SIGV"/>
    <property type="match status" value="1"/>
</dbReference>
<dbReference type="InterPro" id="IPR013249">
    <property type="entry name" value="RNA_pol_sigma70_r4_t2"/>
</dbReference>
<comment type="similarity">
    <text evidence="1">Belongs to the sigma-70 factor family. ECF subfamily.</text>
</comment>
<keyword evidence="2" id="KW-0805">Transcription regulation</keyword>
<dbReference type="PANTHER" id="PTHR43133">
    <property type="entry name" value="RNA POLYMERASE ECF-TYPE SIGMA FACTO"/>
    <property type="match status" value="1"/>
</dbReference>
<dbReference type="InterPro" id="IPR013325">
    <property type="entry name" value="RNA_pol_sigma_r2"/>
</dbReference>
<comment type="caution">
    <text evidence="7">The sequence shown here is derived from an EMBL/GenBank/DDBJ whole genome shotgun (WGS) entry which is preliminary data.</text>
</comment>
<dbReference type="GO" id="GO:0006352">
    <property type="term" value="P:DNA-templated transcription initiation"/>
    <property type="evidence" value="ECO:0007669"/>
    <property type="project" value="InterPro"/>
</dbReference>
<reference evidence="7 8" key="1">
    <citation type="submission" date="2019-04" db="EMBL/GenBank/DDBJ databases">
        <authorList>
            <person name="Poehlein A."/>
            <person name="Bengelsdorf F.R."/>
            <person name="Duerre P."/>
            <person name="Daniel R."/>
        </authorList>
    </citation>
    <scope>NUCLEOTIDE SEQUENCE [LARGE SCALE GENOMIC DNA]</scope>
    <source>
        <strain evidence="7 8">BS-1</strain>
    </source>
</reference>
<dbReference type="RefSeq" id="WP_135657992.1">
    <property type="nucleotide sequence ID" value="NZ_JAJUFJ010000002.1"/>
</dbReference>